<dbReference type="OrthoDB" id="9664at10239"/>
<organism evidence="1 2">
    <name type="scientific">Salmonella phage phSE-2</name>
    <dbReference type="NCBI Taxonomy" id="1837218"/>
    <lineage>
        <taxon>Viruses</taxon>
        <taxon>Duplodnaviria</taxon>
        <taxon>Heunggongvirae</taxon>
        <taxon>Uroviricota</taxon>
        <taxon>Caudoviricetes</taxon>
        <taxon>Drexlerviridae</taxon>
        <taxon>Tempevirinae</taxon>
        <taxon>Tlsvirus</taxon>
        <taxon>Tlsvirus phSE2</taxon>
    </lineage>
</organism>
<dbReference type="GeneID" id="29063286"/>
<sequence length="191" mass="22053">MAKIIILNAPPGAGKDTIGKLVEKHSPIHVRMISFKQPMFEIALAILGAKRYGDFIVAYNDREQKERPHDFLMGMTCRQFMIWISEEVIKPKFGDDYFGKRFDEIAKESDYPVICTDGGFPDEVIALIEAGHDVKLCRLHRRGFGFDGDSRNYIRLPMKMHRRNVYCEHDFYLTDNQPMGTVGTIINMYLK</sequence>
<dbReference type="InterPro" id="IPR027417">
    <property type="entry name" value="P-loop_NTPase"/>
</dbReference>
<proteinExistence type="predicted"/>
<dbReference type="SUPFAM" id="SSF52540">
    <property type="entry name" value="P-loop containing nucleoside triphosphate hydrolases"/>
    <property type="match status" value="1"/>
</dbReference>
<protein>
    <submittedName>
        <fullName evidence="1">Uncharacterized protein</fullName>
    </submittedName>
</protein>
<evidence type="ECO:0000313" key="1">
    <source>
        <dbReference type="EMBL" id="ANA49680.1"/>
    </source>
</evidence>
<evidence type="ECO:0000313" key="2">
    <source>
        <dbReference type="Proteomes" id="UP000201477"/>
    </source>
</evidence>
<accession>A0A160CA49</accession>
<dbReference type="RefSeq" id="YP_009280721.1">
    <property type="nucleotide sequence ID" value="NC_031026.1"/>
</dbReference>
<dbReference type="Proteomes" id="UP000201477">
    <property type="component" value="Segment"/>
</dbReference>
<keyword evidence="2" id="KW-1185">Reference proteome</keyword>
<name>A0A160CA49_9CAUD</name>
<dbReference type="KEGG" id="vg:29063286"/>
<reference evidence="1 2" key="1">
    <citation type="submission" date="2016-04" db="EMBL/GenBank/DDBJ databases">
        <title>Bacteriophages with potential to inactivate Salmonella Typhimurium: use of single phage suspensions and phage cocktails.</title>
        <authorList>
            <person name="Pereira C."/>
            <person name="Moreirinha C."/>
            <person name="Santos L."/>
            <person name="Lewicka M."/>
            <person name="Almeida P."/>
            <person name="Clemente C."/>
            <person name="Cunha A."/>
            <person name="Delgadillo I."/>
            <person name="Romalde J.L."/>
            <person name="Nunes M.L."/>
            <person name="Almeida A."/>
        </authorList>
    </citation>
    <scope>NUCLEOTIDE SEQUENCE [LARGE SCALE GENOMIC DNA]</scope>
</reference>
<dbReference type="EMBL" id="KX015770">
    <property type="protein sequence ID" value="ANA49680.1"/>
    <property type="molecule type" value="Genomic_DNA"/>
</dbReference>